<dbReference type="OrthoDB" id="1939715at2759"/>
<dbReference type="EMBL" id="UZAH01025274">
    <property type="protein sequence ID" value="VDO60118.1"/>
    <property type="molecule type" value="Genomic_DNA"/>
</dbReference>
<dbReference type="AlphaFoldDB" id="A0A183FD51"/>
<reference evidence="2 3" key="1">
    <citation type="submission" date="2018-11" db="EMBL/GenBank/DDBJ databases">
        <authorList>
            <consortium name="Pathogen Informatics"/>
        </authorList>
    </citation>
    <scope>NUCLEOTIDE SEQUENCE [LARGE SCALE GENOMIC DNA]</scope>
</reference>
<reference evidence="4" key="2">
    <citation type="submission" date="2019-09" db="UniProtKB">
        <authorList>
            <consortium name="WormBaseParasite"/>
        </authorList>
    </citation>
    <scope>IDENTIFICATION</scope>
</reference>
<evidence type="ECO:0000313" key="4">
    <source>
        <dbReference type="WBParaSite" id="HPBE_0000411701-mRNA-1"/>
    </source>
</evidence>
<organism evidence="3 4">
    <name type="scientific">Heligmosomoides polygyrus</name>
    <name type="common">Parasitic roundworm</name>
    <dbReference type="NCBI Taxonomy" id="6339"/>
    <lineage>
        <taxon>Eukaryota</taxon>
        <taxon>Metazoa</taxon>
        <taxon>Ecdysozoa</taxon>
        <taxon>Nematoda</taxon>
        <taxon>Chromadorea</taxon>
        <taxon>Rhabditida</taxon>
        <taxon>Rhabditina</taxon>
        <taxon>Rhabditomorpha</taxon>
        <taxon>Strongyloidea</taxon>
        <taxon>Heligmosomidae</taxon>
        <taxon>Heligmosomoides</taxon>
    </lineage>
</organism>
<protein>
    <submittedName>
        <fullName evidence="4">SPOC domain-containing protein</fullName>
    </submittedName>
</protein>
<accession>A0A3P8A639</accession>
<feature type="compositionally biased region" description="Basic and acidic residues" evidence="1">
    <location>
        <begin position="42"/>
        <end position="58"/>
    </location>
</feature>
<feature type="compositionally biased region" description="Basic and acidic residues" evidence="1">
    <location>
        <begin position="65"/>
        <end position="75"/>
    </location>
</feature>
<gene>
    <name evidence="2" type="ORF">HPBE_LOCUS4118</name>
</gene>
<evidence type="ECO:0000313" key="3">
    <source>
        <dbReference type="Proteomes" id="UP000050761"/>
    </source>
</evidence>
<feature type="region of interest" description="Disordered" evidence="1">
    <location>
        <begin position="207"/>
        <end position="229"/>
    </location>
</feature>
<name>A0A183FD51_HELPZ</name>
<evidence type="ECO:0000256" key="1">
    <source>
        <dbReference type="SAM" id="MobiDB-lite"/>
    </source>
</evidence>
<feature type="compositionally biased region" description="Polar residues" evidence="1">
    <location>
        <begin position="76"/>
        <end position="85"/>
    </location>
</feature>
<proteinExistence type="predicted"/>
<feature type="region of interest" description="Disordered" evidence="1">
    <location>
        <begin position="28"/>
        <end position="101"/>
    </location>
</feature>
<dbReference type="WBParaSite" id="HPBE_0000411701-mRNA-1">
    <property type="protein sequence ID" value="HPBE_0000411701-mRNA-1"/>
    <property type="gene ID" value="HPBE_0000411701"/>
</dbReference>
<sequence>MPFIEDGSSKVPMRSFLREQYVIQEQHVIPGESQKQQVSHLLGEEKREDGQKESKKNGESWSKTAEPKKGRDLKRSSQQTVSSEDLQQKVDKNESGVVQETAADVRRDVPVTTVWNSAHVAEQKELLEGVRAASHSVSYSEAYSSIEVCCFRFASNVPRSSQEQVSNEKVLASLSTGASSEAGSMTEDFRLKEKLYKVKGLWSGEEKDTESTLPSNVAKVKPQPQSGAEHVQTDCKPAVSVPSSCHSVPPKSPGIAPFPSGLGGLMFSPYPVMFGDMSVGRGYTSIGSVVQPLIPPSNASSPPVCPPLYQQPPSLSGNPTMNQRQLPMRNNYFDQNAIFANNMPPSQNMGWNTGGMLDMLINMPPPIGTQRVPPFAIQYAGFAPPLTHPVHPSHNFSQPPPNVRFAQPPPPIHQDAQWEKGMNMSQQPGGRQQFTMFAVEKLKECWSVIKGLIDLSHIRGLRDFVALIDRSEFCSDECSSTKSAIEQMDDEWQPFSYFAASSNEVIKNVVFSALAFTEMHCYREK</sequence>
<evidence type="ECO:0000313" key="2">
    <source>
        <dbReference type="EMBL" id="VDO60118.1"/>
    </source>
</evidence>
<dbReference type="Proteomes" id="UP000050761">
    <property type="component" value="Unassembled WGS sequence"/>
</dbReference>
<accession>A0A183FD51</accession>
<keyword evidence="3" id="KW-1185">Reference proteome</keyword>